<organism evidence="1 2">
    <name type="scientific">Rotaria sordida</name>
    <dbReference type="NCBI Taxonomy" id="392033"/>
    <lineage>
        <taxon>Eukaryota</taxon>
        <taxon>Metazoa</taxon>
        <taxon>Spiralia</taxon>
        <taxon>Gnathifera</taxon>
        <taxon>Rotifera</taxon>
        <taxon>Eurotatoria</taxon>
        <taxon>Bdelloidea</taxon>
        <taxon>Philodinida</taxon>
        <taxon>Philodinidae</taxon>
        <taxon>Rotaria</taxon>
    </lineage>
</organism>
<evidence type="ECO:0000313" key="1">
    <source>
        <dbReference type="EMBL" id="CAF4034534.1"/>
    </source>
</evidence>
<sequence>MNNLLELFNHCQQHLIKKQKLFEIEREDTHNSINQTFNKIFEQLIEIRRFCRNDIETQTLNVQKEASVLAETFRPIQRS</sequence>
<protein>
    <submittedName>
        <fullName evidence="1">Uncharacterized protein</fullName>
    </submittedName>
</protein>
<evidence type="ECO:0000313" key="2">
    <source>
        <dbReference type="Proteomes" id="UP000663874"/>
    </source>
</evidence>
<comment type="caution">
    <text evidence="1">The sequence shown here is derived from an EMBL/GenBank/DDBJ whole genome shotgun (WGS) entry which is preliminary data.</text>
</comment>
<reference evidence="1" key="1">
    <citation type="submission" date="2021-02" db="EMBL/GenBank/DDBJ databases">
        <authorList>
            <person name="Nowell W R."/>
        </authorList>
    </citation>
    <scope>NUCLEOTIDE SEQUENCE</scope>
</reference>
<dbReference type="AlphaFoldDB" id="A0A819QPM8"/>
<proteinExistence type="predicted"/>
<dbReference type="EMBL" id="CAJOBE010007380">
    <property type="protein sequence ID" value="CAF4034534.1"/>
    <property type="molecule type" value="Genomic_DNA"/>
</dbReference>
<dbReference type="Proteomes" id="UP000663874">
    <property type="component" value="Unassembled WGS sequence"/>
</dbReference>
<accession>A0A819QPM8</accession>
<gene>
    <name evidence="1" type="ORF">FNK824_LOCUS27831</name>
</gene>
<name>A0A819QPM8_9BILA</name>